<evidence type="ECO:0000256" key="8">
    <source>
        <dbReference type="SAM" id="Phobius"/>
    </source>
</evidence>
<dbReference type="SMART" id="SM00382">
    <property type="entry name" value="AAA"/>
    <property type="match status" value="1"/>
</dbReference>
<accession>A0ABN2ZMQ3</accession>
<dbReference type="Gene3D" id="3.40.50.300">
    <property type="entry name" value="P-loop containing nucleotide triphosphate hydrolases"/>
    <property type="match status" value="1"/>
</dbReference>
<dbReference type="InterPro" id="IPR027417">
    <property type="entry name" value="P-loop_NTPase"/>
</dbReference>
<dbReference type="PROSITE" id="PS00211">
    <property type="entry name" value="ABC_TRANSPORTER_1"/>
    <property type="match status" value="1"/>
</dbReference>
<keyword evidence="5 8" id="KW-1133">Transmembrane helix</keyword>
<dbReference type="GO" id="GO:0005524">
    <property type="term" value="F:ATP binding"/>
    <property type="evidence" value="ECO:0007669"/>
    <property type="project" value="UniProtKB-KW"/>
</dbReference>
<evidence type="ECO:0000256" key="3">
    <source>
        <dbReference type="ARBA" id="ARBA00022741"/>
    </source>
</evidence>
<keyword evidence="6 8" id="KW-0472">Membrane</keyword>
<dbReference type="PANTHER" id="PTHR43394">
    <property type="entry name" value="ATP-DEPENDENT PERMEASE MDL1, MITOCHONDRIAL"/>
    <property type="match status" value="1"/>
</dbReference>
<evidence type="ECO:0000259" key="10">
    <source>
        <dbReference type="PROSITE" id="PS50929"/>
    </source>
</evidence>
<dbReference type="Pfam" id="PF00664">
    <property type="entry name" value="ABC_membrane"/>
    <property type="match status" value="1"/>
</dbReference>
<reference evidence="11 12" key="1">
    <citation type="journal article" date="2019" name="Int. J. Syst. Evol. Microbiol.">
        <title>The Global Catalogue of Microorganisms (GCM) 10K type strain sequencing project: providing services to taxonomists for standard genome sequencing and annotation.</title>
        <authorList>
            <consortium name="The Broad Institute Genomics Platform"/>
            <consortium name="The Broad Institute Genome Sequencing Center for Infectious Disease"/>
            <person name="Wu L."/>
            <person name="Ma J."/>
        </authorList>
    </citation>
    <scope>NUCLEOTIDE SEQUENCE [LARGE SCALE GENOMIC DNA]</scope>
    <source>
        <strain evidence="11 12">JCM 15921</strain>
    </source>
</reference>
<dbReference type="InterPro" id="IPR017871">
    <property type="entry name" value="ABC_transporter-like_CS"/>
</dbReference>
<dbReference type="InterPro" id="IPR003593">
    <property type="entry name" value="AAA+_ATPase"/>
</dbReference>
<keyword evidence="4 11" id="KW-0067">ATP-binding</keyword>
<dbReference type="SUPFAM" id="SSF90123">
    <property type="entry name" value="ABC transporter transmembrane region"/>
    <property type="match status" value="1"/>
</dbReference>
<feature type="transmembrane region" description="Helical" evidence="8">
    <location>
        <begin position="128"/>
        <end position="150"/>
    </location>
</feature>
<evidence type="ECO:0000256" key="4">
    <source>
        <dbReference type="ARBA" id="ARBA00022840"/>
    </source>
</evidence>
<comment type="subcellular location">
    <subcellularLocation>
        <location evidence="1">Cell membrane</location>
        <topology evidence="1">Multi-pass membrane protein</topology>
    </subcellularLocation>
</comment>
<dbReference type="InterPro" id="IPR036640">
    <property type="entry name" value="ABC1_TM_sf"/>
</dbReference>
<feature type="transmembrane region" description="Helical" evidence="8">
    <location>
        <begin position="60"/>
        <end position="83"/>
    </location>
</feature>
<keyword evidence="12" id="KW-1185">Reference proteome</keyword>
<dbReference type="InterPro" id="IPR039421">
    <property type="entry name" value="Type_1_exporter"/>
</dbReference>
<dbReference type="PANTHER" id="PTHR43394:SF1">
    <property type="entry name" value="ATP-BINDING CASSETTE SUB-FAMILY B MEMBER 10, MITOCHONDRIAL"/>
    <property type="match status" value="1"/>
</dbReference>
<name>A0ABN2ZMQ3_9MICC</name>
<feature type="region of interest" description="Disordered" evidence="7">
    <location>
        <begin position="323"/>
        <end position="362"/>
    </location>
</feature>
<dbReference type="EMBL" id="BAAAQB010000041">
    <property type="protein sequence ID" value="GAA2144547.1"/>
    <property type="molecule type" value="Genomic_DNA"/>
</dbReference>
<feature type="transmembrane region" description="Helical" evidence="8">
    <location>
        <begin position="156"/>
        <end position="176"/>
    </location>
</feature>
<dbReference type="InterPro" id="IPR011527">
    <property type="entry name" value="ABC1_TM_dom"/>
</dbReference>
<gene>
    <name evidence="11" type="ORF">GCM10009825_36160</name>
</gene>
<organism evidence="11 12">
    <name type="scientific">Arthrobacter humicola</name>
    <dbReference type="NCBI Taxonomy" id="409291"/>
    <lineage>
        <taxon>Bacteria</taxon>
        <taxon>Bacillati</taxon>
        <taxon>Actinomycetota</taxon>
        <taxon>Actinomycetes</taxon>
        <taxon>Micrococcales</taxon>
        <taxon>Micrococcaceae</taxon>
        <taxon>Arthrobacter</taxon>
    </lineage>
</organism>
<keyword evidence="3" id="KW-0547">Nucleotide-binding</keyword>
<keyword evidence="2 8" id="KW-0812">Transmembrane</keyword>
<evidence type="ECO:0000256" key="5">
    <source>
        <dbReference type="ARBA" id="ARBA00022989"/>
    </source>
</evidence>
<evidence type="ECO:0000256" key="1">
    <source>
        <dbReference type="ARBA" id="ARBA00004651"/>
    </source>
</evidence>
<dbReference type="PROSITE" id="PS50929">
    <property type="entry name" value="ABC_TM1F"/>
    <property type="match status" value="1"/>
</dbReference>
<comment type="caution">
    <text evidence="11">The sequence shown here is derived from an EMBL/GenBank/DDBJ whole genome shotgun (WGS) entry which is preliminary data.</text>
</comment>
<dbReference type="Gene3D" id="1.20.1560.10">
    <property type="entry name" value="ABC transporter type 1, transmembrane domain"/>
    <property type="match status" value="1"/>
</dbReference>
<feature type="domain" description="ABC transporter" evidence="9">
    <location>
        <begin position="368"/>
        <end position="603"/>
    </location>
</feature>
<proteinExistence type="predicted"/>
<feature type="transmembrane region" description="Helical" evidence="8">
    <location>
        <begin position="235"/>
        <end position="259"/>
    </location>
</feature>
<dbReference type="Proteomes" id="UP001500102">
    <property type="component" value="Unassembled WGS sequence"/>
</dbReference>
<feature type="compositionally biased region" description="Low complexity" evidence="7">
    <location>
        <begin position="323"/>
        <end position="333"/>
    </location>
</feature>
<protein>
    <submittedName>
        <fullName evidence="11">ABC transporter ATP-binding protein</fullName>
    </submittedName>
</protein>
<feature type="transmembrane region" description="Helical" evidence="8">
    <location>
        <begin position="271"/>
        <end position="295"/>
    </location>
</feature>
<evidence type="ECO:0000259" key="9">
    <source>
        <dbReference type="PROSITE" id="PS50893"/>
    </source>
</evidence>
<dbReference type="Pfam" id="PF00005">
    <property type="entry name" value="ABC_tran"/>
    <property type="match status" value="1"/>
</dbReference>
<sequence>MLVSLMARLLSAHKGSVLAIVVLQLVQTTANLLLPTLNAAIIDDGIIGGDTGEILHLGGWMAGIAAVQVTTAIAAGYLGAVVAMELGGQLRGELFAKVQSFSSQEVGVFGAPSLVTRATNDVAQIQNLAVLVFTMLIAAPAIFIGGIALAVHQDVVLSWIVVAVIPILTVIMTVIVRRLIPLYRDGQGLLDRIGRVLREQIIGANVIRGFVRQDHEIRRFDEANKDLTRNNLRSALLVAGMMPMIMLVVNLSSVCVVWFGGHRIDAGEMRLGALTAFIAYILQILIAIMMAMYVFMTAPRAAACAERIREVLDTKPAIADPAAPAGAHAAPARPENEAQPEDAARPGHAARPVSTSHARHTARPANAVEFRNVSFAYPGAEEPVLDGITFTAAPGTTTAIIGATGSGKTTLLNLIPRFLDATGGEISIGGRNVRAMPLEALRGLIAIVPQHSYLFSGTVAENLRLGSPAAADPDLWQVLESAQAADFVRALPLGLDAPVSQGGTNFSGGERQRLCIARALLKDSPVYLFDDSFSALDYGTDVRLRAAIEPLLERATVLIVAERVATIVDAGLILVLEDGRLVAQGTHAELMESSPSYREIAASQLVLEETL</sequence>
<feature type="domain" description="ABC transmembrane type-1" evidence="10">
    <location>
        <begin position="18"/>
        <end position="300"/>
    </location>
</feature>
<evidence type="ECO:0000313" key="12">
    <source>
        <dbReference type="Proteomes" id="UP001500102"/>
    </source>
</evidence>
<dbReference type="InterPro" id="IPR003439">
    <property type="entry name" value="ABC_transporter-like_ATP-bd"/>
</dbReference>
<dbReference type="SUPFAM" id="SSF52540">
    <property type="entry name" value="P-loop containing nucleoside triphosphate hydrolases"/>
    <property type="match status" value="1"/>
</dbReference>
<evidence type="ECO:0000256" key="2">
    <source>
        <dbReference type="ARBA" id="ARBA00022692"/>
    </source>
</evidence>
<evidence type="ECO:0000256" key="6">
    <source>
        <dbReference type="ARBA" id="ARBA00023136"/>
    </source>
</evidence>
<evidence type="ECO:0000256" key="7">
    <source>
        <dbReference type="SAM" id="MobiDB-lite"/>
    </source>
</evidence>
<evidence type="ECO:0000313" key="11">
    <source>
        <dbReference type="EMBL" id="GAA2144547.1"/>
    </source>
</evidence>
<dbReference type="CDD" id="cd18548">
    <property type="entry name" value="ABC_6TM_Tm287_like"/>
    <property type="match status" value="1"/>
</dbReference>
<dbReference type="PROSITE" id="PS50893">
    <property type="entry name" value="ABC_TRANSPORTER_2"/>
    <property type="match status" value="1"/>
</dbReference>